<dbReference type="SMART" id="SM00448">
    <property type="entry name" value="REC"/>
    <property type="match status" value="1"/>
</dbReference>
<evidence type="ECO:0000259" key="4">
    <source>
        <dbReference type="PROSITE" id="PS50043"/>
    </source>
</evidence>
<dbReference type="PROSITE" id="PS50110">
    <property type="entry name" value="RESPONSE_REGULATORY"/>
    <property type="match status" value="1"/>
</dbReference>
<feature type="domain" description="Response regulatory" evidence="5">
    <location>
        <begin position="45"/>
        <end position="167"/>
    </location>
</feature>
<dbReference type="SMART" id="SM00421">
    <property type="entry name" value="HTH_LUXR"/>
    <property type="match status" value="1"/>
</dbReference>
<dbReference type="AlphaFoldDB" id="A0A3P1BG95"/>
<dbReference type="PANTHER" id="PTHR43214">
    <property type="entry name" value="TWO-COMPONENT RESPONSE REGULATOR"/>
    <property type="match status" value="1"/>
</dbReference>
<proteinExistence type="predicted"/>
<dbReference type="GO" id="GO:0003677">
    <property type="term" value="F:DNA binding"/>
    <property type="evidence" value="ECO:0007669"/>
    <property type="project" value="UniProtKB-KW"/>
</dbReference>
<dbReference type="InterPro" id="IPR000792">
    <property type="entry name" value="Tscrpt_reg_LuxR_C"/>
</dbReference>
<dbReference type="InterPro" id="IPR001789">
    <property type="entry name" value="Sig_transdc_resp-reg_receiver"/>
</dbReference>
<dbReference type="CDD" id="cd17535">
    <property type="entry name" value="REC_NarL-like"/>
    <property type="match status" value="1"/>
</dbReference>
<evidence type="ECO:0000313" key="7">
    <source>
        <dbReference type="Proteomes" id="UP000271925"/>
    </source>
</evidence>
<dbReference type="EMBL" id="RQJO01000011">
    <property type="protein sequence ID" value="RRB00120.1"/>
    <property type="molecule type" value="Genomic_DNA"/>
</dbReference>
<dbReference type="PANTHER" id="PTHR43214:SF43">
    <property type="entry name" value="TWO-COMPONENT RESPONSE REGULATOR"/>
    <property type="match status" value="1"/>
</dbReference>
<comment type="caution">
    <text evidence="6">The sequence shown here is derived from an EMBL/GenBank/DDBJ whole genome shotgun (WGS) entry which is preliminary data.</text>
</comment>
<keyword evidence="2 6" id="KW-0238">DNA-binding</keyword>
<dbReference type="InterPro" id="IPR058245">
    <property type="entry name" value="NreC/VraR/RcsB-like_REC"/>
</dbReference>
<keyword evidence="7" id="KW-1185">Reference proteome</keyword>
<evidence type="ECO:0000256" key="1">
    <source>
        <dbReference type="ARBA" id="ARBA00022553"/>
    </source>
</evidence>
<keyword evidence="1 3" id="KW-0597">Phosphoprotein</keyword>
<protein>
    <submittedName>
        <fullName evidence="6">DNA-binding response regulator</fullName>
    </submittedName>
</protein>
<dbReference type="Pfam" id="PF00072">
    <property type="entry name" value="Response_reg"/>
    <property type="match status" value="1"/>
</dbReference>
<evidence type="ECO:0000256" key="3">
    <source>
        <dbReference type="PROSITE-ProRule" id="PRU00169"/>
    </source>
</evidence>
<dbReference type="SUPFAM" id="SSF52172">
    <property type="entry name" value="CheY-like"/>
    <property type="match status" value="1"/>
</dbReference>
<feature type="domain" description="HTH luxR-type" evidence="4">
    <location>
        <begin position="190"/>
        <end position="255"/>
    </location>
</feature>
<dbReference type="PRINTS" id="PR00038">
    <property type="entry name" value="HTHLUXR"/>
</dbReference>
<organism evidence="6 7">
    <name type="scientific">Larkinella rosea</name>
    <dbReference type="NCBI Taxonomy" id="2025312"/>
    <lineage>
        <taxon>Bacteria</taxon>
        <taxon>Pseudomonadati</taxon>
        <taxon>Bacteroidota</taxon>
        <taxon>Cytophagia</taxon>
        <taxon>Cytophagales</taxon>
        <taxon>Spirosomataceae</taxon>
        <taxon>Larkinella</taxon>
    </lineage>
</organism>
<reference evidence="6 7" key="1">
    <citation type="submission" date="2018-11" db="EMBL/GenBank/DDBJ databases">
        <authorList>
            <person name="Zhou Z."/>
            <person name="Wang G."/>
        </authorList>
    </citation>
    <scope>NUCLEOTIDE SEQUENCE [LARGE SCALE GENOMIC DNA]</scope>
    <source>
        <strain evidence="6 7">KCTC52004</strain>
    </source>
</reference>
<sequence length="257" mass="29098">MIADGLNFHPSIAFGTRSYQPDYVFLKNPSTKLLPYIILVKDKIKVLLLDDHKVVIDGLLSLLRDDPQIEIEAVFTNGEEALQFMRNGTSKEPIVDVAIADLRMRRGISGLEFAVQVRSIAPKTRVIILSMSEDAKDIHAAVRLGVSGYLFKSQDVDLVRKAIHEVMRDDRPYMSQEVLRTFVDSQEEKQPEQIRQLTSREIEVLRLIAQEFTTAEIADKLNISEATVDTHRRNMIQKLKVKSIVGLANFAIRNGLV</sequence>
<dbReference type="GO" id="GO:0006355">
    <property type="term" value="P:regulation of DNA-templated transcription"/>
    <property type="evidence" value="ECO:0007669"/>
    <property type="project" value="InterPro"/>
</dbReference>
<gene>
    <name evidence="6" type="ORF">EHT25_26210</name>
</gene>
<dbReference type="Gene3D" id="3.40.50.2300">
    <property type="match status" value="1"/>
</dbReference>
<dbReference type="Pfam" id="PF00196">
    <property type="entry name" value="GerE"/>
    <property type="match status" value="1"/>
</dbReference>
<dbReference type="InterPro" id="IPR011006">
    <property type="entry name" value="CheY-like_superfamily"/>
</dbReference>
<evidence type="ECO:0000256" key="2">
    <source>
        <dbReference type="ARBA" id="ARBA00023125"/>
    </source>
</evidence>
<dbReference type="PROSITE" id="PS50043">
    <property type="entry name" value="HTH_LUXR_2"/>
    <property type="match status" value="1"/>
</dbReference>
<dbReference type="Proteomes" id="UP000271925">
    <property type="component" value="Unassembled WGS sequence"/>
</dbReference>
<accession>A0A3P1BG95</accession>
<evidence type="ECO:0000313" key="6">
    <source>
        <dbReference type="EMBL" id="RRB00120.1"/>
    </source>
</evidence>
<dbReference type="GO" id="GO:0000160">
    <property type="term" value="P:phosphorelay signal transduction system"/>
    <property type="evidence" value="ECO:0007669"/>
    <property type="project" value="InterPro"/>
</dbReference>
<dbReference type="InterPro" id="IPR039420">
    <property type="entry name" value="WalR-like"/>
</dbReference>
<name>A0A3P1BG95_9BACT</name>
<evidence type="ECO:0000259" key="5">
    <source>
        <dbReference type="PROSITE" id="PS50110"/>
    </source>
</evidence>
<feature type="modified residue" description="4-aspartylphosphate" evidence="3">
    <location>
        <position position="101"/>
    </location>
</feature>
<dbReference type="CDD" id="cd06170">
    <property type="entry name" value="LuxR_C_like"/>
    <property type="match status" value="1"/>
</dbReference>
<dbReference type="OrthoDB" id="1727128at2"/>